<dbReference type="InterPro" id="IPR056911">
    <property type="entry name" value="Phage_Znf_bind_put"/>
</dbReference>
<dbReference type="Proteomes" id="UP000829494">
    <property type="component" value="Chromosome"/>
</dbReference>
<gene>
    <name evidence="2" type="ORF">SRIMR7_29295</name>
</gene>
<feature type="domain" description="DNA-binding phage zinc finger" evidence="1">
    <location>
        <begin position="17"/>
        <end position="62"/>
    </location>
</feature>
<dbReference type="RefSeq" id="WP_003981185.1">
    <property type="nucleotide sequence ID" value="NZ_CP043497.1"/>
</dbReference>
<dbReference type="EMBL" id="CP094298">
    <property type="protein sequence ID" value="UNZ06251.1"/>
    <property type="molecule type" value="Genomic_DNA"/>
</dbReference>
<proteinExistence type="predicted"/>
<organism evidence="2 3">
    <name type="scientific">Streptomyces rimosus subsp. rimosus</name>
    <dbReference type="NCBI Taxonomy" id="132474"/>
    <lineage>
        <taxon>Bacteria</taxon>
        <taxon>Bacillati</taxon>
        <taxon>Actinomycetota</taxon>
        <taxon>Actinomycetes</taxon>
        <taxon>Kitasatosporales</taxon>
        <taxon>Streptomycetaceae</taxon>
        <taxon>Streptomyces</taxon>
    </lineage>
</organism>
<accession>A0ABY3Z7G6</accession>
<keyword evidence="3" id="KW-1185">Reference proteome</keyword>
<evidence type="ECO:0000259" key="1">
    <source>
        <dbReference type="Pfam" id="PF24623"/>
    </source>
</evidence>
<dbReference type="Pfam" id="PF24623">
    <property type="entry name" value="Phage_zn_bind_8"/>
    <property type="match status" value="2"/>
</dbReference>
<dbReference type="GeneID" id="66854615"/>
<evidence type="ECO:0000313" key="2">
    <source>
        <dbReference type="EMBL" id="UNZ06251.1"/>
    </source>
</evidence>
<feature type="domain" description="DNA-binding phage zinc finger" evidence="1">
    <location>
        <begin position="65"/>
        <end position="100"/>
    </location>
</feature>
<protein>
    <recommendedName>
        <fullName evidence="1">DNA-binding phage zinc finger domain-containing protein</fullName>
    </recommendedName>
</protein>
<sequence length="103" mass="11344">MTRRIPGAPMPDVVRHALRARQHPARAVECPHCGAHPHRPCTTISGRRRLPQPHPKRIAAWARSVACCPTCQVEPGIPCHLNGRQLPGGSVHARRYTEAETSV</sequence>
<reference evidence="2 3" key="1">
    <citation type="submission" date="2022-03" db="EMBL/GenBank/DDBJ databases">
        <title>Complete genome of Streptomyces rimosus ssp. rimosus R7 (=ATCC 10970).</title>
        <authorList>
            <person name="Beganovic S."/>
            <person name="Ruckert C."/>
            <person name="Busche T."/>
            <person name="Kalinowski J."/>
            <person name="Wittmann C."/>
        </authorList>
    </citation>
    <scope>NUCLEOTIDE SEQUENCE [LARGE SCALE GENOMIC DNA]</scope>
    <source>
        <strain evidence="2 3">R7</strain>
    </source>
</reference>
<name>A0ABY3Z7G6_STRRM</name>
<evidence type="ECO:0000313" key="3">
    <source>
        <dbReference type="Proteomes" id="UP000829494"/>
    </source>
</evidence>